<gene>
    <name evidence="3" type="ORF">QYE76_054797</name>
</gene>
<dbReference type="EMBL" id="JAUUTY010000003">
    <property type="protein sequence ID" value="KAK1666638.1"/>
    <property type="molecule type" value="Genomic_DNA"/>
</dbReference>
<evidence type="ECO:0000256" key="1">
    <source>
        <dbReference type="SAM" id="Coils"/>
    </source>
</evidence>
<protein>
    <submittedName>
        <fullName evidence="3">Uncharacterized protein</fullName>
    </submittedName>
</protein>
<feature type="compositionally biased region" description="Low complexity" evidence="2">
    <location>
        <begin position="281"/>
        <end position="293"/>
    </location>
</feature>
<name>A0AAD8WNB2_LOLMU</name>
<feature type="region of interest" description="Disordered" evidence="2">
    <location>
        <begin position="314"/>
        <end position="337"/>
    </location>
</feature>
<feature type="compositionally biased region" description="Pro residues" evidence="2">
    <location>
        <begin position="264"/>
        <end position="273"/>
    </location>
</feature>
<accession>A0AAD8WNB2</accession>
<dbReference type="Proteomes" id="UP001231189">
    <property type="component" value="Unassembled WGS sequence"/>
</dbReference>
<keyword evidence="4" id="KW-1185">Reference proteome</keyword>
<evidence type="ECO:0000313" key="3">
    <source>
        <dbReference type="EMBL" id="KAK1666638.1"/>
    </source>
</evidence>
<proteinExistence type="predicted"/>
<reference evidence="3" key="1">
    <citation type="submission" date="2023-07" db="EMBL/GenBank/DDBJ databases">
        <title>A chromosome-level genome assembly of Lolium multiflorum.</title>
        <authorList>
            <person name="Chen Y."/>
            <person name="Copetti D."/>
            <person name="Kolliker R."/>
            <person name="Studer B."/>
        </authorList>
    </citation>
    <scope>NUCLEOTIDE SEQUENCE</scope>
    <source>
        <strain evidence="3">02402/16</strain>
        <tissue evidence="3">Leaf</tissue>
    </source>
</reference>
<comment type="caution">
    <text evidence="3">The sequence shown here is derived from an EMBL/GenBank/DDBJ whole genome shotgun (WGS) entry which is preliminary data.</text>
</comment>
<feature type="coiled-coil region" evidence="1">
    <location>
        <begin position="178"/>
        <end position="236"/>
    </location>
</feature>
<organism evidence="3 4">
    <name type="scientific">Lolium multiflorum</name>
    <name type="common">Italian ryegrass</name>
    <name type="synonym">Lolium perenne subsp. multiflorum</name>
    <dbReference type="NCBI Taxonomy" id="4521"/>
    <lineage>
        <taxon>Eukaryota</taxon>
        <taxon>Viridiplantae</taxon>
        <taxon>Streptophyta</taxon>
        <taxon>Embryophyta</taxon>
        <taxon>Tracheophyta</taxon>
        <taxon>Spermatophyta</taxon>
        <taxon>Magnoliopsida</taxon>
        <taxon>Liliopsida</taxon>
        <taxon>Poales</taxon>
        <taxon>Poaceae</taxon>
        <taxon>BOP clade</taxon>
        <taxon>Pooideae</taxon>
        <taxon>Poodae</taxon>
        <taxon>Poeae</taxon>
        <taxon>Poeae Chloroplast Group 2 (Poeae type)</taxon>
        <taxon>Loliodinae</taxon>
        <taxon>Loliinae</taxon>
        <taxon>Lolium</taxon>
    </lineage>
</organism>
<evidence type="ECO:0000313" key="4">
    <source>
        <dbReference type="Proteomes" id="UP001231189"/>
    </source>
</evidence>
<keyword evidence="1" id="KW-0175">Coiled coil</keyword>
<feature type="compositionally biased region" description="Basic and acidic residues" evidence="2">
    <location>
        <begin position="315"/>
        <end position="337"/>
    </location>
</feature>
<evidence type="ECO:0000256" key="2">
    <source>
        <dbReference type="SAM" id="MobiDB-lite"/>
    </source>
</evidence>
<sequence>MLKKMGLLSNEAMRMPGDESSPHPPSGFQKRSFYLRRNNSKNAIYNIGGVCICVCPKVGYFDVKFADFVQGWCRKCLYVKDESSDAQEADEEEEPEAHGPANTSTSNMWSFLRIVMLHQKRRLPRNMIQKYRLRCLAPEHRSQRRLKPGQLANRSLLPGPLMKELVNLGSFIGFRDEVATLREAMHRAKERADDLEAKLKASKESHKRAEKDAADVKDLRRRLQAAENALSGKEAKQVERENDIITRLETQSQRFSNRGHHEAPPLPPLPPGPSCEDVPCRNAPPSARAASRNIDSPHHDLSCQEIVCASGNAHANHERRKEHLDHHGKGATEAERGGRAEGDEVYNTGFLYLTDEMCYVTWPDKFRPDLPPH</sequence>
<dbReference type="AlphaFoldDB" id="A0AAD8WNB2"/>
<feature type="region of interest" description="Disordered" evidence="2">
    <location>
        <begin position="252"/>
        <end position="296"/>
    </location>
</feature>